<sequence>MHENQQLDMGGIIFNDKRRSKTPREQKTSCNEVKKTARKHGWRVFENIAYHSDSFAAGSREGKPIFQTSYARDYVKYEFYGVAKEFLREVGFE</sequence>
<dbReference type="Gene3D" id="3.40.50.300">
    <property type="entry name" value="P-loop containing nucleotide triphosphate hydrolases"/>
    <property type="match status" value="1"/>
</dbReference>
<dbReference type="AlphaFoldDB" id="A0A450YN20"/>
<dbReference type="EMBL" id="CAADFT010000022">
    <property type="protein sequence ID" value="VFK42951.1"/>
    <property type="molecule type" value="Genomic_DNA"/>
</dbReference>
<reference evidence="2" key="1">
    <citation type="submission" date="2019-02" db="EMBL/GenBank/DDBJ databases">
        <authorList>
            <person name="Gruber-Vodicka R. H."/>
            <person name="Seah K. B. B."/>
        </authorList>
    </citation>
    <scope>NUCLEOTIDE SEQUENCE</scope>
    <source>
        <strain evidence="2">BECK_BZ125</strain>
    </source>
</reference>
<dbReference type="InterPro" id="IPR027417">
    <property type="entry name" value="P-loop_NTPase"/>
</dbReference>
<gene>
    <name evidence="2" type="ORF">BECKTC1821E_GA0114239_102227</name>
</gene>
<organism evidence="2">
    <name type="scientific">Candidatus Kentrum sp. TC</name>
    <dbReference type="NCBI Taxonomy" id="2126339"/>
    <lineage>
        <taxon>Bacteria</taxon>
        <taxon>Pseudomonadati</taxon>
        <taxon>Pseudomonadota</taxon>
        <taxon>Gammaproteobacteria</taxon>
        <taxon>Candidatus Kentrum</taxon>
    </lineage>
</organism>
<accession>A0A450YN20</accession>
<feature type="compositionally biased region" description="Basic and acidic residues" evidence="1">
    <location>
        <begin position="22"/>
        <end position="33"/>
    </location>
</feature>
<name>A0A450YN20_9GAMM</name>
<protein>
    <submittedName>
        <fullName evidence="2">Chromosome partitioning protein</fullName>
    </submittedName>
</protein>
<evidence type="ECO:0000256" key="1">
    <source>
        <dbReference type="SAM" id="MobiDB-lite"/>
    </source>
</evidence>
<evidence type="ECO:0000313" key="2">
    <source>
        <dbReference type="EMBL" id="VFK42951.1"/>
    </source>
</evidence>
<feature type="region of interest" description="Disordered" evidence="1">
    <location>
        <begin position="1"/>
        <end position="33"/>
    </location>
</feature>
<proteinExistence type="predicted"/>